<dbReference type="Proteomes" id="UP000675379">
    <property type="component" value="Unassembled WGS sequence"/>
</dbReference>
<feature type="domain" description="Transposase IS66 C-terminal" evidence="1">
    <location>
        <begin position="25"/>
        <end position="66"/>
    </location>
</feature>
<name>A0A941HR82_9CLOT</name>
<keyword evidence="3" id="KW-1185">Reference proteome</keyword>
<accession>A0A941HR82</accession>
<evidence type="ECO:0000259" key="1">
    <source>
        <dbReference type="Pfam" id="PF13817"/>
    </source>
</evidence>
<protein>
    <submittedName>
        <fullName evidence="2">Transposase domain-containing protein</fullName>
    </submittedName>
</protein>
<dbReference type="Pfam" id="PF13817">
    <property type="entry name" value="DDE_Tnp_IS66_C"/>
    <property type="match status" value="1"/>
</dbReference>
<dbReference type="EMBL" id="JAGSCS010000025">
    <property type="protein sequence ID" value="MBR0577304.1"/>
    <property type="molecule type" value="Genomic_DNA"/>
</dbReference>
<reference evidence="2" key="1">
    <citation type="submission" date="2021-04" db="EMBL/GenBank/DDBJ databases">
        <title>Proteiniclasticum sedimins sp. nov., an obligate anaerobic bacterium isolated from anaerobic sludge.</title>
        <authorList>
            <person name="Liu J."/>
        </authorList>
    </citation>
    <scope>NUCLEOTIDE SEQUENCE</scope>
    <source>
        <strain evidence="2">BAD-10</strain>
    </source>
</reference>
<proteinExistence type="predicted"/>
<evidence type="ECO:0000313" key="2">
    <source>
        <dbReference type="EMBL" id="MBR0577304.1"/>
    </source>
</evidence>
<dbReference type="InterPro" id="IPR039552">
    <property type="entry name" value="IS66_C"/>
</dbReference>
<feature type="non-terminal residue" evidence="2">
    <location>
        <position position="1"/>
    </location>
</feature>
<dbReference type="AlphaFoldDB" id="A0A941HR82"/>
<evidence type="ECO:0000313" key="3">
    <source>
        <dbReference type="Proteomes" id="UP000675379"/>
    </source>
</evidence>
<organism evidence="2 3">
    <name type="scientific">Proteiniclasticum sediminis</name>
    <dbReference type="NCBI Taxonomy" id="2804028"/>
    <lineage>
        <taxon>Bacteria</taxon>
        <taxon>Bacillati</taxon>
        <taxon>Bacillota</taxon>
        <taxon>Clostridia</taxon>
        <taxon>Eubacteriales</taxon>
        <taxon>Clostridiaceae</taxon>
        <taxon>Proteiniclasticum</taxon>
    </lineage>
</organism>
<comment type="caution">
    <text evidence="2">The sequence shown here is derived from an EMBL/GenBank/DDBJ whole genome shotgun (WGS) entry which is preliminary data.</text>
</comment>
<gene>
    <name evidence="2" type="ORF">KCG48_13375</name>
</gene>
<sequence length="76" mass="8556">FTVGRRNWLFSGSPKGASASAIVYSLVETAKANGLNPYKYLNLLLEILPRYSVEERSEGIEQLLPWNPQVRKECSV</sequence>